<dbReference type="EMBL" id="AP022620">
    <property type="protein sequence ID" value="BBZ76128.1"/>
    <property type="molecule type" value="Genomic_DNA"/>
</dbReference>
<gene>
    <name evidence="1" type="ORF">MANY_14650</name>
</gene>
<dbReference type="KEGG" id="many:MANY_14650"/>
<reference evidence="1 2" key="1">
    <citation type="journal article" date="2019" name="Emerg. Microbes Infect.">
        <title>Comprehensive subspecies identification of 175 nontuberculous mycobacteria species based on 7547 genomic profiles.</title>
        <authorList>
            <person name="Matsumoto Y."/>
            <person name="Kinjo T."/>
            <person name="Motooka D."/>
            <person name="Nabeya D."/>
            <person name="Jung N."/>
            <person name="Uechi K."/>
            <person name="Horii T."/>
            <person name="Iida T."/>
            <person name="Fujita J."/>
            <person name="Nakamura S."/>
        </authorList>
    </citation>
    <scope>NUCLEOTIDE SEQUENCE [LARGE SCALE GENOMIC DNA]</scope>
    <source>
        <strain evidence="1 2">JCM 30275</strain>
    </source>
</reference>
<accession>A0A6N4W6H4</accession>
<proteinExistence type="predicted"/>
<dbReference type="AlphaFoldDB" id="A0A6N4W6H4"/>
<evidence type="ECO:0000313" key="1">
    <source>
        <dbReference type="EMBL" id="BBZ76128.1"/>
    </source>
</evidence>
<organism evidence="1 2">
    <name type="scientific">Mycolicibacterium anyangense</name>
    <dbReference type="NCBI Taxonomy" id="1431246"/>
    <lineage>
        <taxon>Bacteria</taxon>
        <taxon>Bacillati</taxon>
        <taxon>Actinomycetota</taxon>
        <taxon>Actinomycetes</taxon>
        <taxon>Mycobacteriales</taxon>
        <taxon>Mycobacteriaceae</taxon>
        <taxon>Mycolicibacterium</taxon>
    </lineage>
</organism>
<dbReference type="Proteomes" id="UP000467249">
    <property type="component" value="Chromosome"/>
</dbReference>
<keyword evidence="2" id="KW-1185">Reference proteome</keyword>
<name>A0A6N4W6H4_9MYCO</name>
<evidence type="ECO:0000313" key="2">
    <source>
        <dbReference type="Proteomes" id="UP000467249"/>
    </source>
</evidence>
<sequence>MLPAASSPNTKFMLGVQGVPAATLRATLGRQLAESQDADAAGVDAIAAVSNPVTAAAIAILRILAPVQISPVASKIQDMSAVAKSSSQVGGAKLVSPFISQ</sequence>
<protein>
    <submittedName>
        <fullName evidence="1">Uncharacterized protein</fullName>
    </submittedName>
</protein>